<dbReference type="GO" id="GO:0019005">
    <property type="term" value="C:SCF ubiquitin ligase complex"/>
    <property type="evidence" value="ECO:0007669"/>
    <property type="project" value="TreeGrafter"/>
</dbReference>
<dbReference type="SUPFAM" id="SSF81383">
    <property type="entry name" value="F-box domain"/>
    <property type="match status" value="1"/>
</dbReference>
<dbReference type="OrthoDB" id="550575at2759"/>
<dbReference type="InterPro" id="IPR032675">
    <property type="entry name" value="LRR_dom_sf"/>
</dbReference>
<keyword evidence="3" id="KW-1185">Reference proteome</keyword>
<dbReference type="SUPFAM" id="SSF52047">
    <property type="entry name" value="RNI-like"/>
    <property type="match status" value="2"/>
</dbReference>
<reference evidence="2" key="1">
    <citation type="submission" date="2021-06" db="EMBL/GenBank/DDBJ databases">
        <authorList>
            <person name="Kallberg Y."/>
            <person name="Tangrot J."/>
            <person name="Rosling A."/>
        </authorList>
    </citation>
    <scope>NUCLEOTIDE SEQUENCE</scope>
    <source>
        <strain evidence="2">MA453B</strain>
    </source>
</reference>
<dbReference type="PANTHER" id="PTHR13318">
    <property type="entry name" value="PARTNER OF PAIRED, ISOFORM B-RELATED"/>
    <property type="match status" value="1"/>
</dbReference>
<accession>A0A9N8ZL78</accession>
<protein>
    <submittedName>
        <fullName evidence="2">16763_t:CDS:1</fullName>
    </submittedName>
</protein>
<evidence type="ECO:0000313" key="3">
    <source>
        <dbReference type="Proteomes" id="UP000789405"/>
    </source>
</evidence>
<dbReference type="InterPro" id="IPR057207">
    <property type="entry name" value="FBXL15_LRR"/>
</dbReference>
<dbReference type="Pfam" id="PF25372">
    <property type="entry name" value="DUF7885"/>
    <property type="match status" value="1"/>
</dbReference>
<dbReference type="InterPro" id="IPR006553">
    <property type="entry name" value="Leu-rich_rpt_Cys-con_subtyp"/>
</dbReference>
<dbReference type="EMBL" id="CAJVPY010000929">
    <property type="protein sequence ID" value="CAG8499278.1"/>
    <property type="molecule type" value="Genomic_DNA"/>
</dbReference>
<evidence type="ECO:0000313" key="2">
    <source>
        <dbReference type="EMBL" id="CAG8499278.1"/>
    </source>
</evidence>
<sequence length="529" mass="59402">MTSSVTCLSNSQIPSKTPLSDNAYMICEIISHLFEQQSDLVSCCLVSRLWNTCATPCLWKAPRLKRDSTLDKFVRTLVRSQQNQTIYAYGCLVHTLDLSRLSFSCPPAELSLLSECCGVLKNIDFSNCHKLRNETLTRISERCSNLRSLKLLNLPHITDESVINIINRCNRLEYFAFGDCVGITNRSLLQLARMKHLNTLEIFFGNNITNETLILITQGCLKLKNLHIWDCGTLDDVAIIQVAINLNINLESLILHNPQYITDQSLIHVASRCTNLRHLGLEPCEGVTNTTLIALANNSYLLESIQISLNRAGGLSDEGFLYLSERLRKLSKITFQRSTPLVTDVTLSMLAVRYATSLTCLHLYNCNFTDASLIAIARNRPPINELCIFDLMKINDDSVIFLLLNIARTLTSLQISNCEGLTEKIVINGVRHCSLLRKLSLFASSDFTVDGLDSIVKNCVDLREFYLSSTEDIPNQVVASELSCLRKLEKLRIRNCSSLSREDILIICCGRKGATTFSIRALTTTTERK</sequence>
<feature type="non-terminal residue" evidence="2">
    <location>
        <position position="529"/>
    </location>
</feature>
<organism evidence="2 3">
    <name type="scientific">Dentiscutata erythropus</name>
    <dbReference type="NCBI Taxonomy" id="1348616"/>
    <lineage>
        <taxon>Eukaryota</taxon>
        <taxon>Fungi</taxon>
        <taxon>Fungi incertae sedis</taxon>
        <taxon>Mucoromycota</taxon>
        <taxon>Glomeromycotina</taxon>
        <taxon>Glomeromycetes</taxon>
        <taxon>Diversisporales</taxon>
        <taxon>Gigasporaceae</taxon>
        <taxon>Dentiscutata</taxon>
    </lineage>
</organism>
<proteinExistence type="predicted"/>
<dbReference type="AlphaFoldDB" id="A0A9N8ZL78"/>
<dbReference type="GO" id="GO:0031146">
    <property type="term" value="P:SCF-dependent proteasomal ubiquitin-dependent protein catabolic process"/>
    <property type="evidence" value="ECO:0007669"/>
    <property type="project" value="TreeGrafter"/>
</dbReference>
<comment type="caution">
    <text evidence="2">The sequence shown here is derived from an EMBL/GenBank/DDBJ whole genome shotgun (WGS) entry which is preliminary data.</text>
</comment>
<gene>
    <name evidence="2" type="ORF">DERYTH_LOCUS2815</name>
</gene>
<dbReference type="Proteomes" id="UP000789405">
    <property type="component" value="Unassembled WGS sequence"/>
</dbReference>
<name>A0A9N8ZL78_9GLOM</name>
<feature type="domain" description="F-box/LRR-repeat protein 15-like leucin rich repeat" evidence="1">
    <location>
        <begin position="114"/>
        <end position="299"/>
    </location>
</feature>
<dbReference type="InterPro" id="IPR036047">
    <property type="entry name" value="F-box-like_dom_sf"/>
</dbReference>
<evidence type="ECO:0000259" key="1">
    <source>
        <dbReference type="Pfam" id="PF25372"/>
    </source>
</evidence>
<dbReference type="SMART" id="SM00367">
    <property type="entry name" value="LRR_CC"/>
    <property type="match status" value="10"/>
</dbReference>
<dbReference type="Gene3D" id="3.80.10.10">
    <property type="entry name" value="Ribonuclease Inhibitor"/>
    <property type="match status" value="3"/>
</dbReference>